<evidence type="ECO:0000313" key="1">
    <source>
        <dbReference type="EMBL" id="JAH07414.1"/>
    </source>
</evidence>
<protein>
    <submittedName>
        <fullName evidence="1">Uncharacterized protein</fullName>
    </submittedName>
</protein>
<reference evidence="1" key="2">
    <citation type="journal article" date="2015" name="Fish Shellfish Immunol.">
        <title>Early steps in the European eel (Anguilla anguilla)-Vibrio vulnificus interaction in the gills: Role of the RtxA13 toxin.</title>
        <authorList>
            <person name="Callol A."/>
            <person name="Pajuelo D."/>
            <person name="Ebbesson L."/>
            <person name="Teles M."/>
            <person name="MacKenzie S."/>
            <person name="Amaro C."/>
        </authorList>
    </citation>
    <scope>NUCLEOTIDE SEQUENCE</scope>
</reference>
<proteinExistence type="predicted"/>
<accession>A0A0E9PSE6</accession>
<dbReference type="AlphaFoldDB" id="A0A0E9PSE6"/>
<sequence>MVERNTLYIENTVMSNVWLIKWLNNRKMYVFFLSNAVILICGNYREHNW</sequence>
<name>A0A0E9PSE6_ANGAN</name>
<dbReference type="EMBL" id="GBXM01101163">
    <property type="protein sequence ID" value="JAH07414.1"/>
    <property type="molecule type" value="Transcribed_RNA"/>
</dbReference>
<organism evidence="1">
    <name type="scientific">Anguilla anguilla</name>
    <name type="common">European freshwater eel</name>
    <name type="synonym">Muraena anguilla</name>
    <dbReference type="NCBI Taxonomy" id="7936"/>
    <lineage>
        <taxon>Eukaryota</taxon>
        <taxon>Metazoa</taxon>
        <taxon>Chordata</taxon>
        <taxon>Craniata</taxon>
        <taxon>Vertebrata</taxon>
        <taxon>Euteleostomi</taxon>
        <taxon>Actinopterygii</taxon>
        <taxon>Neopterygii</taxon>
        <taxon>Teleostei</taxon>
        <taxon>Anguilliformes</taxon>
        <taxon>Anguillidae</taxon>
        <taxon>Anguilla</taxon>
    </lineage>
</organism>
<reference evidence="1" key="1">
    <citation type="submission" date="2014-11" db="EMBL/GenBank/DDBJ databases">
        <authorList>
            <person name="Amaro Gonzalez C."/>
        </authorList>
    </citation>
    <scope>NUCLEOTIDE SEQUENCE</scope>
</reference>